<dbReference type="EMBL" id="JASCQP010000026">
    <property type="protein sequence ID" value="MDI5891498.1"/>
    <property type="molecule type" value="Genomic_DNA"/>
</dbReference>
<keyword evidence="12" id="KW-1185">Reference proteome</keyword>
<dbReference type="SUPFAM" id="SSF52777">
    <property type="entry name" value="CoA-dependent acyltransferases"/>
    <property type="match status" value="1"/>
</dbReference>
<dbReference type="InterPro" id="IPR000089">
    <property type="entry name" value="Biotin_lipoyl"/>
</dbReference>
<dbReference type="GO" id="GO:0016746">
    <property type="term" value="F:acyltransferase activity"/>
    <property type="evidence" value="ECO:0007669"/>
    <property type="project" value="UniProtKB-KW"/>
</dbReference>
<feature type="compositionally biased region" description="Basic and acidic residues" evidence="8">
    <location>
        <begin position="78"/>
        <end position="100"/>
    </location>
</feature>
<protein>
    <recommendedName>
        <fullName evidence="7">Dihydrolipoamide acetyltransferase component of pyruvate dehydrogenase complex</fullName>
        <ecNumber evidence="7">2.3.1.-</ecNumber>
    </recommendedName>
</protein>
<dbReference type="Pfam" id="PF00364">
    <property type="entry name" value="Biotin_lipoyl"/>
    <property type="match status" value="1"/>
</dbReference>
<evidence type="ECO:0000259" key="10">
    <source>
        <dbReference type="PROSITE" id="PS51826"/>
    </source>
</evidence>
<evidence type="ECO:0000313" key="12">
    <source>
        <dbReference type="Proteomes" id="UP001225957"/>
    </source>
</evidence>
<keyword evidence="5 7" id="KW-0450">Lipoyl</keyword>
<dbReference type="EC" id="2.3.1.-" evidence="7"/>
<dbReference type="InterPro" id="IPR050743">
    <property type="entry name" value="2-oxoacid_DH_E2_comp"/>
</dbReference>
<dbReference type="InterPro" id="IPR001078">
    <property type="entry name" value="2-oxoacid_DH_actylTfrase"/>
</dbReference>
<dbReference type="InterPro" id="IPR003016">
    <property type="entry name" value="2-oxoA_DH_lipoyl-BS"/>
</dbReference>
<dbReference type="Gene3D" id="4.10.320.10">
    <property type="entry name" value="E3-binding domain"/>
    <property type="match status" value="1"/>
</dbReference>
<dbReference type="SUPFAM" id="SSF51230">
    <property type="entry name" value="Single hybrid motif"/>
    <property type="match status" value="1"/>
</dbReference>
<comment type="subunit">
    <text evidence="3">Forms a 24-polypeptide structural core with octahedral symmetry.</text>
</comment>
<name>A0ABT6V1Y6_9GAMM</name>
<dbReference type="PANTHER" id="PTHR43178">
    <property type="entry name" value="DIHYDROLIPOAMIDE ACETYLTRANSFERASE COMPONENT OF PYRUVATE DEHYDROGENASE COMPLEX"/>
    <property type="match status" value="1"/>
</dbReference>
<feature type="domain" description="Lipoyl-binding" evidence="9">
    <location>
        <begin position="1"/>
        <end position="76"/>
    </location>
</feature>
<dbReference type="PROSITE" id="PS50968">
    <property type="entry name" value="BIOTINYL_LIPOYL"/>
    <property type="match status" value="1"/>
</dbReference>
<dbReference type="PROSITE" id="PS00189">
    <property type="entry name" value="LIPOYL"/>
    <property type="match status" value="1"/>
</dbReference>
<feature type="domain" description="Peripheral subunit-binding (PSBD)" evidence="10">
    <location>
        <begin position="133"/>
        <end position="170"/>
    </location>
</feature>
<evidence type="ECO:0000313" key="11">
    <source>
        <dbReference type="EMBL" id="MDI5891498.1"/>
    </source>
</evidence>
<evidence type="ECO:0000259" key="9">
    <source>
        <dbReference type="PROSITE" id="PS50968"/>
    </source>
</evidence>
<dbReference type="InterPro" id="IPR011053">
    <property type="entry name" value="Single_hybrid_motif"/>
</dbReference>
<comment type="caution">
    <text evidence="11">The sequence shown here is derived from an EMBL/GenBank/DDBJ whole genome shotgun (WGS) entry which is preliminary data.</text>
</comment>
<sequence length="410" mass="43670">MSEFRMPSLGADMESGTLVEWNIRPGERVERGQIVCVVETQKGAIDVEIWEAGTVERLVAEEGQKVPVGEVLAVILGDGEKDEGGKAEDDGRETPAERPTPEASQAPSPRAPDLSPPPTTATPDVASSGVRLRISPAARRRAAELGLDPAGVNSSGIDGSITLEDIERAAQAAQGGQSTRAVATTDAHAAMRQAIATAMARSKREIPHYYLGNTLCVEPALAWLETHNAERPVTERLIFPVLQLRAVALALEAVPELNGWFVDDAFQPAEGVHLGVAIALRGGGLVAPALHDADRLAPDVMMAALRDLLTRARKDRLRSSELTAAGLTVTNLGDLGVESVQGVIYPPQVALVGFGRIAERPWVRDGQVVAARCLHASLAADHRVTDGALGARFLTRLTDLLTEPERLWPT</sequence>
<feature type="region of interest" description="Disordered" evidence="8">
    <location>
        <begin position="76"/>
        <end position="132"/>
    </location>
</feature>
<dbReference type="CDD" id="cd06849">
    <property type="entry name" value="lipoyl_domain"/>
    <property type="match status" value="1"/>
</dbReference>
<accession>A0ABT6V1Y6</accession>
<reference evidence="11 12" key="1">
    <citation type="submission" date="2023-04" db="EMBL/GenBank/DDBJ databases">
        <title>Halomonas strains isolated from rhizosphere soil.</title>
        <authorList>
            <person name="Xu L."/>
            <person name="Sun J.-Q."/>
        </authorList>
    </citation>
    <scope>NUCLEOTIDE SEQUENCE [LARGE SCALE GENOMIC DNA]</scope>
    <source>
        <strain evidence="11 12">LR5S20</strain>
    </source>
</reference>
<evidence type="ECO:0000256" key="4">
    <source>
        <dbReference type="ARBA" id="ARBA00022679"/>
    </source>
</evidence>
<keyword evidence="6 7" id="KW-0012">Acyltransferase</keyword>
<dbReference type="Pfam" id="PF00198">
    <property type="entry name" value="2-oxoacid_dh"/>
    <property type="match status" value="1"/>
</dbReference>
<evidence type="ECO:0000256" key="1">
    <source>
        <dbReference type="ARBA" id="ARBA00001938"/>
    </source>
</evidence>
<evidence type="ECO:0000256" key="3">
    <source>
        <dbReference type="ARBA" id="ARBA00011484"/>
    </source>
</evidence>
<evidence type="ECO:0000256" key="7">
    <source>
        <dbReference type="RuleBase" id="RU003423"/>
    </source>
</evidence>
<comment type="similarity">
    <text evidence="2 7">Belongs to the 2-oxoacid dehydrogenase family.</text>
</comment>
<evidence type="ECO:0000256" key="6">
    <source>
        <dbReference type="ARBA" id="ARBA00023315"/>
    </source>
</evidence>
<dbReference type="InterPro" id="IPR023213">
    <property type="entry name" value="CAT-like_dom_sf"/>
</dbReference>
<dbReference type="InterPro" id="IPR036625">
    <property type="entry name" value="E3-bd_dom_sf"/>
</dbReference>
<proteinExistence type="inferred from homology"/>
<dbReference type="SUPFAM" id="SSF47005">
    <property type="entry name" value="Peripheral subunit-binding domain of 2-oxo acid dehydrogenase complex"/>
    <property type="match status" value="1"/>
</dbReference>
<gene>
    <name evidence="11" type="ORF">QLQ83_10340</name>
</gene>
<dbReference type="RefSeq" id="WP_282735448.1">
    <property type="nucleotide sequence ID" value="NZ_JASCQP010000026.1"/>
</dbReference>
<dbReference type="Gene3D" id="3.30.559.10">
    <property type="entry name" value="Chloramphenicol acetyltransferase-like domain"/>
    <property type="match status" value="1"/>
</dbReference>
<dbReference type="InterPro" id="IPR004167">
    <property type="entry name" value="PSBD"/>
</dbReference>
<evidence type="ECO:0000256" key="2">
    <source>
        <dbReference type="ARBA" id="ARBA00007317"/>
    </source>
</evidence>
<evidence type="ECO:0000256" key="5">
    <source>
        <dbReference type="ARBA" id="ARBA00022823"/>
    </source>
</evidence>
<dbReference type="PANTHER" id="PTHR43178:SF5">
    <property type="entry name" value="LIPOAMIDE ACYLTRANSFERASE COMPONENT OF BRANCHED-CHAIN ALPHA-KETO ACID DEHYDROGENASE COMPLEX, MITOCHONDRIAL"/>
    <property type="match status" value="1"/>
</dbReference>
<keyword evidence="4 7" id="KW-0808">Transferase</keyword>
<evidence type="ECO:0000256" key="8">
    <source>
        <dbReference type="SAM" id="MobiDB-lite"/>
    </source>
</evidence>
<comment type="cofactor">
    <cofactor evidence="1 7">
        <name>(R)-lipoate</name>
        <dbReference type="ChEBI" id="CHEBI:83088"/>
    </cofactor>
</comment>
<dbReference type="PROSITE" id="PS51826">
    <property type="entry name" value="PSBD"/>
    <property type="match status" value="1"/>
</dbReference>
<dbReference type="Pfam" id="PF02817">
    <property type="entry name" value="E3_binding"/>
    <property type="match status" value="1"/>
</dbReference>
<dbReference type="Gene3D" id="2.40.50.100">
    <property type="match status" value="1"/>
</dbReference>
<dbReference type="Proteomes" id="UP001225957">
    <property type="component" value="Unassembled WGS sequence"/>
</dbReference>
<organism evidence="11 12">
    <name type="scientific">Halomonas rhizosphaerae</name>
    <dbReference type="NCBI Taxonomy" id="3043296"/>
    <lineage>
        <taxon>Bacteria</taxon>
        <taxon>Pseudomonadati</taxon>
        <taxon>Pseudomonadota</taxon>
        <taxon>Gammaproteobacteria</taxon>
        <taxon>Oceanospirillales</taxon>
        <taxon>Halomonadaceae</taxon>
        <taxon>Halomonas</taxon>
    </lineage>
</organism>